<feature type="region of interest" description="Disordered" evidence="1">
    <location>
        <begin position="49"/>
        <end position="80"/>
    </location>
</feature>
<evidence type="ECO:0000256" key="1">
    <source>
        <dbReference type="SAM" id="MobiDB-lite"/>
    </source>
</evidence>
<gene>
    <name evidence="2" type="ORF">ABOD76_22030</name>
</gene>
<dbReference type="KEGG" id="dsc:ABOD76_22030"/>
<accession>A0AAU7UGQ5</accession>
<feature type="compositionally biased region" description="Polar residues" evidence="1">
    <location>
        <begin position="57"/>
        <end position="73"/>
    </location>
</feature>
<keyword evidence="2" id="KW-0614">Plasmid</keyword>
<name>A0AAU7UGQ5_9DEIO</name>
<reference evidence="2" key="1">
    <citation type="submission" date="2024-06" db="EMBL/GenBank/DDBJ databases">
        <title>Draft Genome Sequence of Deinococcus sonorensis Type Strain KR-87, a Biofilm Producing Representative of the Genus Deinococcus.</title>
        <authorList>
            <person name="Boren L.S."/>
            <person name="Grosso R.A."/>
            <person name="Hugenberg-Cox A.N."/>
            <person name="Hill J.T.E."/>
            <person name="Albert C.M."/>
            <person name="Tuohy J.M."/>
        </authorList>
    </citation>
    <scope>NUCLEOTIDE SEQUENCE</scope>
    <source>
        <strain evidence="2">KR-87</strain>
        <plasmid evidence="2">pDson05</plasmid>
    </source>
</reference>
<sequence length="80" mass="8621">MAFQSVLAAELVRDILGTQVIVSGSVTTIDLLGRHFTQPREKHVVHEGVGRCLGQDPPQQAGDQRKYGSSRNSPPQPVSA</sequence>
<organism evidence="2">
    <name type="scientific">Deinococcus sonorensis KR-87</name>
    <dbReference type="NCBI Taxonomy" id="694439"/>
    <lineage>
        <taxon>Bacteria</taxon>
        <taxon>Thermotogati</taxon>
        <taxon>Deinococcota</taxon>
        <taxon>Deinococci</taxon>
        <taxon>Deinococcales</taxon>
        <taxon>Deinococcaceae</taxon>
        <taxon>Deinococcus</taxon>
    </lineage>
</organism>
<proteinExistence type="predicted"/>
<dbReference type="AlphaFoldDB" id="A0AAU7UGQ5"/>
<geneLocation type="plasmid" evidence="2">
    <name>pDson05</name>
</geneLocation>
<protein>
    <submittedName>
        <fullName evidence="2">Uncharacterized protein</fullName>
    </submittedName>
</protein>
<dbReference type="RefSeq" id="WP_350245745.1">
    <property type="nucleotide sequence ID" value="NZ_CP158301.1"/>
</dbReference>
<dbReference type="EMBL" id="CP158301">
    <property type="protein sequence ID" value="XBV87596.1"/>
    <property type="molecule type" value="Genomic_DNA"/>
</dbReference>
<evidence type="ECO:0000313" key="2">
    <source>
        <dbReference type="EMBL" id="XBV87596.1"/>
    </source>
</evidence>